<accession>A0AA38UL33</accession>
<evidence type="ECO:0000313" key="1">
    <source>
        <dbReference type="EMBL" id="KAJ3842567.1"/>
    </source>
</evidence>
<reference evidence="1" key="1">
    <citation type="submission" date="2022-08" db="EMBL/GenBank/DDBJ databases">
        <authorList>
            <consortium name="DOE Joint Genome Institute"/>
            <person name="Min B."/>
            <person name="Riley R."/>
            <person name="Sierra-Patev S."/>
            <person name="Naranjo-Ortiz M."/>
            <person name="Looney B."/>
            <person name="Konkel Z."/>
            <person name="Slot J.C."/>
            <person name="Sakamoto Y."/>
            <person name="Steenwyk J.L."/>
            <person name="Rokas A."/>
            <person name="Carro J."/>
            <person name="Camarero S."/>
            <person name="Ferreira P."/>
            <person name="Molpeceres G."/>
            <person name="Ruiz-Duenas F.J."/>
            <person name="Serrano A."/>
            <person name="Henrissat B."/>
            <person name="Drula E."/>
            <person name="Hughes K.W."/>
            <person name="Mata J.L."/>
            <person name="Ishikawa N.K."/>
            <person name="Vargas-Isla R."/>
            <person name="Ushijima S."/>
            <person name="Smith C.A."/>
            <person name="Ahrendt S."/>
            <person name="Andreopoulos W."/>
            <person name="He G."/>
            <person name="Labutti K."/>
            <person name="Lipzen A."/>
            <person name="Ng V."/>
            <person name="Sandor L."/>
            <person name="Barry K."/>
            <person name="Martinez A.T."/>
            <person name="Xiao Y."/>
            <person name="Gibbons J.G."/>
            <person name="Terashima K."/>
            <person name="Hibbett D.S."/>
            <person name="Grigoriev I.V."/>
        </authorList>
    </citation>
    <scope>NUCLEOTIDE SEQUENCE</scope>
    <source>
        <strain evidence="1">TFB9207</strain>
    </source>
</reference>
<evidence type="ECO:0000313" key="2">
    <source>
        <dbReference type="Proteomes" id="UP001163846"/>
    </source>
</evidence>
<dbReference type="AlphaFoldDB" id="A0AA38UL33"/>
<proteinExistence type="predicted"/>
<dbReference type="EMBL" id="MU806001">
    <property type="protein sequence ID" value="KAJ3842567.1"/>
    <property type="molecule type" value="Genomic_DNA"/>
</dbReference>
<name>A0AA38UL33_9AGAR</name>
<gene>
    <name evidence="1" type="ORF">F5878DRAFT_380052</name>
</gene>
<comment type="caution">
    <text evidence="1">The sequence shown here is derived from an EMBL/GenBank/DDBJ whole genome shotgun (WGS) entry which is preliminary data.</text>
</comment>
<sequence length="549" mass="62068">MLSTRWSRLSSAISSGSSHHAHSTPFFTILHNAASKAWSRRVAQNSYHYSTAHDQTADIDVGYRDLYGSGNTNPSTGITTYPKKPFRPKDRVLRQNTKSAICYLHADSLTTEDANFLDPGRCTDASSHSVPSNYDNELGTYCVWGDPLLAGYPVSLPPQPQTRRRSLSPVTSRASLYRNLTQLSCRIPPVTLPQLMDYHDLHPKAQSTRSYNLLLNMAIRTASFGSVQCLLENMAAANISRNSETHKLVIRWKIRIGAWDAAWQALTAIVHSSDIPKNDHDSVSVDQLEVLWSEFFGTLKRRSIRRKGLILTEHDTPLLVYAKRFLFLMQNRPSFSITQTKPRIIHSIAYILLQLEQQEQALQLVRTFFSHLPSQITPEFTSQCLDIIHILIVFGSRERGLKKFHEHRKILFSLLASHSTFQPNSNTLFLLLGSLRGAMQSGQLASECLASFKRRWGPEIEDRRVRLRVASLALKQGRLDISSDILADARLANEQASLSNGPSLVNQQHSSRRPRFRSIFRGIGKLEAHQIRLEKRVRDLKSTGLRRGA</sequence>
<dbReference type="Proteomes" id="UP001163846">
    <property type="component" value="Unassembled WGS sequence"/>
</dbReference>
<organism evidence="1 2">
    <name type="scientific">Lentinula raphanica</name>
    <dbReference type="NCBI Taxonomy" id="153919"/>
    <lineage>
        <taxon>Eukaryota</taxon>
        <taxon>Fungi</taxon>
        <taxon>Dikarya</taxon>
        <taxon>Basidiomycota</taxon>
        <taxon>Agaricomycotina</taxon>
        <taxon>Agaricomycetes</taxon>
        <taxon>Agaricomycetidae</taxon>
        <taxon>Agaricales</taxon>
        <taxon>Marasmiineae</taxon>
        <taxon>Omphalotaceae</taxon>
        <taxon>Lentinula</taxon>
    </lineage>
</organism>
<keyword evidence="2" id="KW-1185">Reference proteome</keyword>
<protein>
    <submittedName>
        <fullName evidence="1">Uncharacterized protein</fullName>
    </submittedName>
</protein>